<dbReference type="InterPro" id="IPR050582">
    <property type="entry name" value="HAD-like_SerB"/>
</dbReference>
<evidence type="ECO:0000256" key="4">
    <source>
        <dbReference type="ARBA" id="ARBA00022842"/>
    </source>
</evidence>
<protein>
    <submittedName>
        <fullName evidence="6">HAD-superfamily subfamily IB hydrolase, TIGR01490</fullName>
    </submittedName>
</protein>
<dbReference type="PANTHER" id="PTHR43344:SF13">
    <property type="entry name" value="PHOSPHATASE RV3661-RELATED"/>
    <property type="match status" value="1"/>
</dbReference>
<dbReference type="InterPro" id="IPR023214">
    <property type="entry name" value="HAD_sf"/>
</dbReference>
<dbReference type="Gene3D" id="3.40.50.1000">
    <property type="entry name" value="HAD superfamily/HAD-like"/>
    <property type="match status" value="1"/>
</dbReference>
<evidence type="ECO:0000256" key="2">
    <source>
        <dbReference type="ARBA" id="ARBA00022723"/>
    </source>
</evidence>
<evidence type="ECO:0000313" key="7">
    <source>
        <dbReference type="Proteomes" id="UP000192940"/>
    </source>
</evidence>
<dbReference type="EMBL" id="LT840184">
    <property type="protein sequence ID" value="SMF82173.1"/>
    <property type="molecule type" value="Genomic_DNA"/>
</dbReference>
<dbReference type="NCBIfam" id="TIGR01490">
    <property type="entry name" value="HAD-SF-IB-hyp1"/>
    <property type="match status" value="1"/>
</dbReference>
<dbReference type="PANTHER" id="PTHR43344">
    <property type="entry name" value="PHOSPHOSERINE PHOSPHATASE"/>
    <property type="match status" value="1"/>
</dbReference>
<proteinExistence type="inferred from homology"/>
<evidence type="ECO:0000256" key="3">
    <source>
        <dbReference type="ARBA" id="ARBA00022801"/>
    </source>
</evidence>
<evidence type="ECO:0000313" key="6">
    <source>
        <dbReference type="EMBL" id="SMF82173.1"/>
    </source>
</evidence>
<feature type="transmembrane region" description="Helical" evidence="5">
    <location>
        <begin position="33"/>
        <end position="50"/>
    </location>
</feature>
<gene>
    <name evidence="6" type="ORF">SAMN05661091_2122</name>
</gene>
<dbReference type="SUPFAM" id="SSF56784">
    <property type="entry name" value="HAD-like"/>
    <property type="match status" value="1"/>
</dbReference>
<keyword evidence="4" id="KW-0460">Magnesium</keyword>
<keyword evidence="2" id="KW-0479">Metal-binding</keyword>
<organism evidence="6 7">
    <name type="scientific">Paenibacillus uliginis N3/975</name>
    <dbReference type="NCBI Taxonomy" id="1313296"/>
    <lineage>
        <taxon>Bacteria</taxon>
        <taxon>Bacillati</taxon>
        <taxon>Bacillota</taxon>
        <taxon>Bacilli</taxon>
        <taxon>Bacillales</taxon>
        <taxon>Paenibacillaceae</taxon>
        <taxon>Paenibacillus</taxon>
    </lineage>
</organism>
<keyword evidence="7" id="KW-1185">Reference proteome</keyword>
<evidence type="ECO:0000256" key="5">
    <source>
        <dbReference type="SAM" id="Phobius"/>
    </source>
</evidence>
<dbReference type="GO" id="GO:0016787">
    <property type="term" value="F:hydrolase activity"/>
    <property type="evidence" value="ECO:0007669"/>
    <property type="project" value="UniProtKB-KW"/>
</dbReference>
<keyword evidence="5" id="KW-1133">Transmembrane helix</keyword>
<dbReference type="Gene3D" id="1.20.1440.100">
    <property type="entry name" value="SG protein - dephosphorylation function"/>
    <property type="match status" value="1"/>
</dbReference>
<comment type="similarity">
    <text evidence="1">Belongs to the HAD-like hydrolase superfamily. SerB family.</text>
</comment>
<dbReference type="InterPro" id="IPR006385">
    <property type="entry name" value="HAD_hydro_SerB1"/>
</dbReference>
<reference evidence="6 7" key="1">
    <citation type="submission" date="2017-04" db="EMBL/GenBank/DDBJ databases">
        <authorList>
            <person name="Afonso C.L."/>
            <person name="Miller P.J."/>
            <person name="Scott M.A."/>
            <person name="Spackman E."/>
            <person name="Goraichik I."/>
            <person name="Dimitrov K.M."/>
            <person name="Suarez D.L."/>
            <person name="Swayne D.E."/>
        </authorList>
    </citation>
    <scope>NUCLEOTIDE SEQUENCE [LARGE SCALE GENOMIC DNA]</scope>
    <source>
        <strain evidence="6 7">N3/975</strain>
    </source>
</reference>
<dbReference type="Pfam" id="PF12710">
    <property type="entry name" value="HAD"/>
    <property type="match status" value="1"/>
</dbReference>
<name>A0A1X7H9H4_9BACL</name>
<dbReference type="GO" id="GO:0046872">
    <property type="term" value="F:metal ion binding"/>
    <property type="evidence" value="ECO:0007669"/>
    <property type="project" value="UniProtKB-KW"/>
</dbReference>
<dbReference type="AlphaFoldDB" id="A0A1X7H9H4"/>
<sequence>MTHKVALFDVDKTIIQKDSMFQFLLFGLKKKPSSFYLIFLVVIYSVFYKLKWMKAERAKSSYFRFIKYMNEQDLEHFFNTMIKPYIYPEALMEMKNKKEDGYHILLVTASPYAYMKFFNQFDELDGVIGTNLVKRGEQFTHMIEGNNCKGEEKVTRIKTYLNEKGIMIDYDQSCAYSDSVSDMPMLQLVNQKYMINRHKHTAGCEGLTWSL</sequence>
<keyword evidence="5" id="KW-0472">Membrane</keyword>
<keyword evidence="5" id="KW-0812">Transmembrane</keyword>
<keyword evidence="3 6" id="KW-0378">Hydrolase</keyword>
<accession>A0A1X7H9H4</accession>
<dbReference type="InterPro" id="IPR036412">
    <property type="entry name" value="HAD-like_sf"/>
</dbReference>
<evidence type="ECO:0000256" key="1">
    <source>
        <dbReference type="ARBA" id="ARBA00009184"/>
    </source>
</evidence>
<dbReference type="Proteomes" id="UP000192940">
    <property type="component" value="Chromosome I"/>
</dbReference>
<dbReference type="STRING" id="1313296.SAMN05661091_2122"/>
<dbReference type="NCBIfam" id="TIGR01488">
    <property type="entry name" value="HAD-SF-IB"/>
    <property type="match status" value="1"/>
</dbReference>